<evidence type="ECO:0000256" key="2">
    <source>
        <dbReference type="ARBA" id="ARBA00022908"/>
    </source>
</evidence>
<dbReference type="STRING" id="399497.BW733_05955"/>
<dbReference type="InterPro" id="IPR013762">
    <property type="entry name" value="Integrase-like_cat_sf"/>
</dbReference>
<evidence type="ECO:0000256" key="4">
    <source>
        <dbReference type="ARBA" id="ARBA00023172"/>
    </source>
</evidence>
<dbReference type="PROSITE" id="PS51900">
    <property type="entry name" value="CB"/>
    <property type="match status" value="1"/>
</dbReference>
<gene>
    <name evidence="8" type="ORF">BW733_05955</name>
</gene>
<evidence type="ECO:0000259" key="7">
    <source>
        <dbReference type="PROSITE" id="PS51900"/>
    </source>
</evidence>
<dbReference type="AlphaFoldDB" id="A0A1Q2CWE1"/>
<protein>
    <recommendedName>
        <fullName evidence="10">Site-specific integrase</fullName>
    </recommendedName>
</protein>
<keyword evidence="4" id="KW-0233">DNA recombination</keyword>
<dbReference type="Gene3D" id="1.10.150.130">
    <property type="match status" value="1"/>
</dbReference>
<dbReference type="InterPro" id="IPR011010">
    <property type="entry name" value="DNA_brk_join_enz"/>
</dbReference>
<evidence type="ECO:0000313" key="9">
    <source>
        <dbReference type="Proteomes" id="UP000188235"/>
    </source>
</evidence>
<dbReference type="InterPro" id="IPR044068">
    <property type="entry name" value="CB"/>
</dbReference>
<sequence length="262" mass="29358">MARKRGNGDDSIYKSGGRWYVQGSIDEGDRTVRRKVSATTKTAALAKWAERRADAARGAQRHSEYKTVGELLQHWIDVRSLELRYTTVTGYRHSIASHLIPYLGAMELKAVTAASVEHWQYQLSAGKKLSYSAVHQARVILKQAFDMAVRHRVLAGNPVTIARAPKKKATRIDPMTEAQAQQLLRSIAHDDAHARVRVLLAITLGLRQGELLALRWKDLDLTSSEPHLVVRASLQRQTGKGLVRVEPKTEKSRRTIHRGPVP</sequence>
<evidence type="ECO:0000256" key="1">
    <source>
        <dbReference type="ARBA" id="ARBA00008857"/>
    </source>
</evidence>
<dbReference type="EMBL" id="CP019607">
    <property type="protein sequence ID" value="AQP50442.1"/>
    <property type="molecule type" value="Genomic_DNA"/>
</dbReference>
<dbReference type="InterPro" id="IPR004107">
    <property type="entry name" value="Integrase_SAM-like_N"/>
</dbReference>
<evidence type="ECO:0008006" key="10">
    <source>
        <dbReference type="Google" id="ProtNLM"/>
    </source>
</evidence>
<name>A0A1Q2CWE1_9ACTN</name>
<dbReference type="Pfam" id="PF14659">
    <property type="entry name" value="Phage_int_SAM_3"/>
    <property type="match status" value="1"/>
</dbReference>
<evidence type="ECO:0000256" key="3">
    <source>
        <dbReference type="ARBA" id="ARBA00023125"/>
    </source>
</evidence>
<dbReference type="PANTHER" id="PTHR30629:SF2">
    <property type="entry name" value="PROPHAGE INTEGRASE INTS-RELATED"/>
    <property type="match status" value="1"/>
</dbReference>
<feature type="domain" description="Tyr recombinase" evidence="6">
    <location>
        <begin position="170"/>
        <end position="262"/>
    </location>
</feature>
<dbReference type="Proteomes" id="UP000188235">
    <property type="component" value="Chromosome"/>
</dbReference>
<dbReference type="InterPro" id="IPR010998">
    <property type="entry name" value="Integrase_recombinase_N"/>
</dbReference>
<dbReference type="PROSITE" id="PS51898">
    <property type="entry name" value="TYR_RECOMBINASE"/>
    <property type="match status" value="1"/>
</dbReference>
<keyword evidence="9" id="KW-1185">Reference proteome</keyword>
<dbReference type="GO" id="GO:0006310">
    <property type="term" value="P:DNA recombination"/>
    <property type="evidence" value="ECO:0007669"/>
    <property type="project" value="UniProtKB-KW"/>
</dbReference>
<evidence type="ECO:0000313" key="8">
    <source>
        <dbReference type="EMBL" id="AQP50442.1"/>
    </source>
</evidence>
<evidence type="ECO:0000256" key="5">
    <source>
        <dbReference type="PROSITE-ProRule" id="PRU01248"/>
    </source>
</evidence>
<dbReference type="PANTHER" id="PTHR30629">
    <property type="entry name" value="PROPHAGE INTEGRASE"/>
    <property type="match status" value="1"/>
</dbReference>
<dbReference type="SUPFAM" id="SSF56349">
    <property type="entry name" value="DNA breaking-rejoining enzymes"/>
    <property type="match status" value="1"/>
</dbReference>
<keyword evidence="2" id="KW-0229">DNA integration</keyword>
<dbReference type="InterPro" id="IPR050808">
    <property type="entry name" value="Phage_Integrase"/>
</dbReference>
<reference evidence="8 9" key="1">
    <citation type="journal article" date="2008" name="Int. J. Syst. Evol. Microbiol.">
        <title>Tessaracoccus flavescens sp. nov., isolated from marine sediment.</title>
        <authorList>
            <person name="Lee D.W."/>
            <person name="Lee S.D."/>
        </authorList>
    </citation>
    <scope>NUCLEOTIDE SEQUENCE [LARGE SCALE GENOMIC DNA]</scope>
    <source>
        <strain evidence="8 9">SST-39T</strain>
    </source>
</reference>
<organism evidence="8 9">
    <name type="scientific">Tessaracoccus flavescens</name>
    <dbReference type="NCBI Taxonomy" id="399497"/>
    <lineage>
        <taxon>Bacteria</taxon>
        <taxon>Bacillati</taxon>
        <taxon>Actinomycetota</taxon>
        <taxon>Actinomycetes</taxon>
        <taxon>Propionibacteriales</taxon>
        <taxon>Propionibacteriaceae</taxon>
        <taxon>Tessaracoccus</taxon>
    </lineage>
</organism>
<comment type="similarity">
    <text evidence="1">Belongs to the 'phage' integrase family.</text>
</comment>
<dbReference type="Gene3D" id="1.10.443.10">
    <property type="entry name" value="Intergrase catalytic core"/>
    <property type="match status" value="1"/>
</dbReference>
<dbReference type="RefSeq" id="WP_161490147.1">
    <property type="nucleotide sequence ID" value="NZ_CP019607.1"/>
</dbReference>
<dbReference type="GO" id="GO:0015074">
    <property type="term" value="P:DNA integration"/>
    <property type="evidence" value="ECO:0007669"/>
    <property type="project" value="UniProtKB-KW"/>
</dbReference>
<keyword evidence="3 5" id="KW-0238">DNA-binding</keyword>
<evidence type="ECO:0000259" key="6">
    <source>
        <dbReference type="PROSITE" id="PS51898"/>
    </source>
</evidence>
<feature type="domain" description="Core-binding (CB)" evidence="7">
    <location>
        <begin position="66"/>
        <end position="149"/>
    </location>
</feature>
<proteinExistence type="inferred from homology"/>
<accession>A0A1Q2CWE1</accession>
<dbReference type="KEGG" id="tfa:BW733_05955"/>
<dbReference type="GO" id="GO:0003677">
    <property type="term" value="F:DNA binding"/>
    <property type="evidence" value="ECO:0007669"/>
    <property type="project" value="UniProtKB-UniRule"/>
</dbReference>
<dbReference type="InterPro" id="IPR002104">
    <property type="entry name" value="Integrase_catalytic"/>
</dbReference>